<sequence length="55" mass="6070">MLSPGIIQIVLSKRSCGTVTNVDWRIDNPNYQPGQPGSDEESALYQNEINSSMSK</sequence>
<dbReference type="AlphaFoldDB" id="A0A327QLM8"/>
<protein>
    <submittedName>
        <fullName evidence="2">Uncharacterized protein</fullName>
    </submittedName>
</protein>
<name>A0A327QLM8_9BACT</name>
<evidence type="ECO:0000313" key="2">
    <source>
        <dbReference type="EMBL" id="RAJ04243.1"/>
    </source>
</evidence>
<dbReference type="Proteomes" id="UP000249547">
    <property type="component" value="Unassembled WGS sequence"/>
</dbReference>
<feature type="compositionally biased region" description="Polar residues" evidence="1">
    <location>
        <begin position="44"/>
        <end position="55"/>
    </location>
</feature>
<keyword evidence="3" id="KW-1185">Reference proteome</keyword>
<evidence type="ECO:0000313" key="3">
    <source>
        <dbReference type="Proteomes" id="UP000249547"/>
    </source>
</evidence>
<evidence type="ECO:0000256" key="1">
    <source>
        <dbReference type="SAM" id="MobiDB-lite"/>
    </source>
</evidence>
<comment type="caution">
    <text evidence="2">The sequence shown here is derived from an EMBL/GenBank/DDBJ whole genome shotgun (WGS) entry which is preliminary data.</text>
</comment>
<feature type="region of interest" description="Disordered" evidence="1">
    <location>
        <begin position="25"/>
        <end position="55"/>
    </location>
</feature>
<organism evidence="2 3">
    <name type="scientific">Chitinophaga skermanii</name>
    <dbReference type="NCBI Taxonomy" id="331697"/>
    <lineage>
        <taxon>Bacteria</taxon>
        <taxon>Pseudomonadati</taxon>
        <taxon>Bacteroidota</taxon>
        <taxon>Chitinophagia</taxon>
        <taxon>Chitinophagales</taxon>
        <taxon>Chitinophagaceae</taxon>
        <taxon>Chitinophaga</taxon>
    </lineage>
</organism>
<reference evidence="2 3" key="1">
    <citation type="submission" date="2018-06" db="EMBL/GenBank/DDBJ databases">
        <title>Genomic Encyclopedia of Archaeal and Bacterial Type Strains, Phase II (KMG-II): from individual species to whole genera.</title>
        <authorList>
            <person name="Goeker M."/>
        </authorList>
    </citation>
    <scope>NUCLEOTIDE SEQUENCE [LARGE SCALE GENOMIC DNA]</scope>
    <source>
        <strain evidence="2 3">DSM 23857</strain>
    </source>
</reference>
<accession>A0A327QLM8</accession>
<gene>
    <name evidence="2" type="ORF">LX64_03123</name>
</gene>
<dbReference type="EMBL" id="QLLL01000005">
    <property type="protein sequence ID" value="RAJ04243.1"/>
    <property type="molecule type" value="Genomic_DNA"/>
</dbReference>
<proteinExistence type="predicted"/>